<evidence type="ECO:0000256" key="6">
    <source>
        <dbReference type="SAM" id="MobiDB-lite"/>
    </source>
</evidence>
<organism evidence="9 10">
    <name type="scientific">Tagetes erecta</name>
    <name type="common">African marigold</name>
    <dbReference type="NCBI Taxonomy" id="13708"/>
    <lineage>
        <taxon>Eukaryota</taxon>
        <taxon>Viridiplantae</taxon>
        <taxon>Streptophyta</taxon>
        <taxon>Embryophyta</taxon>
        <taxon>Tracheophyta</taxon>
        <taxon>Spermatophyta</taxon>
        <taxon>Magnoliopsida</taxon>
        <taxon>eudicotyledons</taxon>
        <taxon>Gunneridae</taxon>
        <taxon>Pentapetalae</taxon>
        <taxon>asterids</taxon>
        <taxon>campanulids</taxon>
        <taxon>Asterales</taxon>
        <taxon>Asteraceae</taxon>
        <taxon>Asteroideae</taxon>
        <taxon>Heliantheae alliance</taxon>
        <taxon>Tageteae</taxon>
        <taxon>Tagetes</taxon>
    </lineage>
</organism>
<dbReference type="EMBL" id="JAUHHV010000001">
    <property type="protein sequence ID" value="KAK1437309.1"/>
    <property type="molecule type" value="Genomic_DNA"/>
</dbReference>
<feature type="compositionally biased region" description="Polar residues" evidence="6">
    <location>
        <begin position="642"/>
        <end position="652"/>
    </location>
</feature>
<evidence type="ECO:0000256" key="4">
    <source>
        <dbReference type="ARBA" id="ARBA00023136"/>
    </source>
</evidence>
<feature type="compositionally biased region" description="Acidic residues" evidence="6">
    <location>
        <begin position="1570"/>
        <end position="1585"/>
    </location>
</feature>
<keyword evidence="2 7" id="KW-0812">Transmembrane</keyword>
<feature type="compositionally biased region" description="Polar residues" evidence="6">
    <location>
        <begin position="560"/>
        <end position="571"/>
    </location>
</feature>
<feature type="transmembrane region" description="Helical" evidence="7">
    <location>
        <begin position="12"/>
        <end position="34"/>
    </location>
</feature>
<dbReference type="PANTHER" id="PTHR31448:SF39">
    <property type="entry name" value="MYOSIN-BINDING PROTEIN 4-RELATED"/>
    <property type="match status" value="1"/>
</dbReference>
<dbReference type="Proteomes" id="UP001229421">
    <property type="component" value="Unassembled WGS sequence"/>
</dbReference>
<evidence type="ECO:0000256" key="3">
    <source>
        <dbReference type="ARBA" id="ARBA00022989"/>
    </source>
</evidence>
<comment type="subcellular location">
    <subcellularLocation>
        <location evidence="1">Membrane</location>
        <topology evidence="1">Single-pass membrane protein</topology>
    </subcellularLocation>
</comment>
<feature type="region of interest" description="Disordered" evidence="6">
    <location>
        <begin position="559"/>
        <end position="621"/>
    </location>
</feature>
<sequence length="1913" mass="216519">MVATKGIMDYLFMAVCEWFLMFWMFIEAALAYSLTKFAKYCQLQIPCLLCSRLEHFFGNEKPGSCSYLHLFCKRHQTDFSYLLYCNVHNELVDGRETCEDCSNSTGLHYRFGQRSYLNNKRFACDSCSCCKSQWQEKSTGQQPIWSNVVGSRASKATTKPPLPRVARHGRSKRSKNKVKHRHRNALSPVEQYSGVKFTSDSEFEIIFSDNDDGGGYKVVEVTERSLKNDTNGVNPYRILGRHAHSTPDLTSAFLLEAQLNESYRARTRNRSASLTPNYLIRCSLAELNRKTEEFDPLGLYKDKYLFPKTHGSMDGYMFSRPNNGSRNRYISSRHSFSAADLGSAIRLEMRNNNSLRQRSASLTPHIISCYGLGEHQWVKNAPPKVKKHKRYSQGNVRSNVYGYVDDSAVSRTTGNHHNRSRLPRRHSYSVLQLGGDILLNMPTDESQNGTIGGGFEEYRKANARSPEPDFLNTMQFPRNDDQDYIPLPPFSFLKGYGSLDDSFVIRNTGNRYQNTAPRRHSHCLFDLGREILLNMPNNDSLTSSSVSFAPKGSTGYGFEQPNNFKFQSRPNPSVDHAHFPKRRNKKNKKSFSSSNRTSGYESLDDLVGSSNAGVHDRNTDPRRHSYSAFELGCALLNAQPIDKSSTHSSASVRRNGGINHGFREPKRQTRHNSSHPPMLFNKNQRHGFIDDSVVSFNTGGIYDRNNDPRRHSYSAFELGCALLNAQPIDRTLTNSSASVTRNGGINHGFREPKRQVIQIRHNPSHPPMLFNKNQRHGFIDDSVVSFNTGGIYDKNNDPRRHSYSAFELGCALLNAQPIDRSLTTSSTSVTRNGAMPITHAFGEPKIPVFQTGHGSSQPIMFLNKNQGYGFLDDSVVSFNTGGIYDRNNDPRRHSYSAFELGCALLNTQPIERTSTNSSASVTRNGAMNLGFGEPKRPPLQPRHNASDSTMFLNKNQGYGFIDDSVFSFNTGGIYDRNNDPRRHSYSAFELGCALLNAQPIDKSFSYNSASATRNGIMNQGFGEPKLPQVQMRHNSSHPPMLFNRNQRHGFIDDSVVSFNTGGSYDRNNDPRRHSYSAFELGCALLNAQPIDKSLTYNSASMTQNDAINNSFGEPNRSRFQTGNNSSHSIMFLNKHQGYGFLDDSVVTHNTRIDNHSHCHNQSKLPRRHSYSILQLGGDILLNMPTDESLTSHSIGQSSRDPQNFDFQNVEKDNRWLHPTGSAKQFSSPYDGRSDLSIDKMKWHGSFDDYLISRSARSRSQSNIPRRHSHSALDLGRALLLEINLDNSLKNFHAPLQANGPTGQGYEEHNRAHHKAKRHKNHLPPPCPTIPLGSSSDFRSDLFTVSSDKTHGVRSLDDSFYSHKRGNYNQNNDNNPRRHSYSAFELGCALLLNMQREASQTRRSASLTPKIQTVKGQHIIFKKDDQPVALVNTTRSDLYKPNGHQLFNDFVVSNGKDGRKQGKNLKRNYYSVSDLTSPVMLQMNLDEGLTRRSASLTPDCIVGQQIGEFNPLKFQSGSTSSHQKHKKKDRSKAKKSKRSKGKRSKKPSQTANNVKRSSSSTNAASDLSYESFEDSDTYESFDDSDTYESPTDTQHRCRIFSRNSQSASDLGSIVFLEMRTDDRSRNRSKSLTPNCSYFQDPIGPVQFFARKQEQKGPIIVGKYKRQLPNNPIKADLCPGCLDKVDLRSLDGSIAASEIDYDGVEKVKRQAEDDVRCMRLLQSELEAERNAATIAANHAMNMITRLQQEKAALQMEALQYLRMMEEQAEYDMEALQKANELVEEKENEIQDLLNELEQYRNKYGDEQMNNIKNFDDEKRYILESLSTLEKKINQLSDGVHNKSPGNEKHVDFAKLEHEVLDMKEKMEALQADVDFIKHVCNTLQSNEGLEFVQDIAHQLQDLRRTMFDRRLISSN</sequence>
<dbReference type="PROSITE" id="PS51775">
    <property type="entry name" value="GTD_BINDING"/>
    <property type="match status" value="1"/>
</dbReference>
<evidence type="ECO:0000259" key="8">
    <source>
        <dbReference type="PROSITE" id="PS51775"/>
    </source>
</evidence>
<keyword evidence="4 7" id="KW-0472">Membrane</keyword>
<protein>
    <recommendedName>
        <fullName evidence="8">GTD-binding domain-containing protein</fullName>
    </recommendedName>
</protein>
<feature type="region of interest" description="Disordered" evidence="6">
    <location>
        <begin position="642"/>
        <end position="675"/>
    </location>
</feature>
<proteinExistence type="predicted"/>
<feature type="region of interest" description="Disordered" evidence="6">
    <location>
        <begin position="1358"/>
        <end position="1378"/>
    </location>
</feature>
<feature type="coiled-coil region" evidence="5">
    <location>
        <begin position="1706"/>
        <end position="1807"/>
    </location>
</feature>
<keyword evidence="5" id="KW-0175">Coiled coil</keyword>
<feature type="compositionally biased region" description="Basic residues" evidence="6">
    <location>
        <begin position="579"/>
        <end position="589"/>
    </location>
</feature>
<keyword evidence="10" id="KW-1185">Reference proteome</keyword>
<feature type="region of interest" description="Disordered" evidence="6">
    <location>
        <begin position="1300"/>
        <end position="1325"/>
    </location>
</feature>
<keyword evidence="3 7" id="KW-1133">Transmembrane helix</keyword>
<dbReference type="GO" id="GO:0080115">
    <property type="term" value="F:myosin XI tail binding"/>
    <property type="evidence" value="ECO:0007669"/>
    <property type="project" value="UniProtKB-ARBA"/>
</dbReference>
<evidence type="ECO:0000256" key="2">
    <source>
        <dbReference type="ARBA" id="ARBA00022692"/>
    </source>
</evidence>
<dbReference type="InterPro" id="IPR039306">
    <property type="entry name" value="MYOB"/>
</dbReference>
<feature type="domain" description="GTD-binding" evidence="8">
    <location>
        <begin position="1700"/>
        <end position="1798"/>
    </location>
</feature>
<feature type="region of interest" description="Disordered" evidence="6">
    <location>
        <begin position="1511"/>
        <end position="1599"/>
    </location>
</feature>
<feature type="compositionally biased region" description="Basic residues" evidence="6">
    <location>
        <begin position="1521"/>
        <end position="1545"/>
    </location>
</feature>
<dbReference type="Pfam" id="PF04576">
    <property type="entry name" value="Zein-binding"/>
    <property type="match status" value="1"/>
</dbReference>
<feature type="region of interest" description="Disordered" evidence="6">
    <location>
        <begin position="152"/>
        <end position="183"/>
    </location>
</feature>
<comment type="caution">
    <text evidence="9">The sequence shown here is derived from an EMBL/GenBank/DDBJ whole genome shotgun (WGS) entry which is preliminary data.</text>
</comment>
<evidence type="ECO:0000256" key="7">
    <source>
        <dbReference type="SAM" id="Phobius"/>
    </source>
</evidence>
<accession>A0AAD8L7S3</accession>
<name>A0AAD8L7S3_TARER</name>
<gene>
    <name evidence="9" type="ORF">QVD17_03100</name>
</gene>
<feature type="compositionally biased region" description="Low complexity" evidence="6">
    <location>
        <begin position="1556"/>
        <end position="1567"/>
    </location>
</feature>
<evidence type="ECO:0000313" key="10">
    <source>
        <dbReference type="Proteomes" id="UP001229421"/>
    </source>
</evidence>
<dbReference type="GO" id="GO:0016020">
    <property type="term" value="C:membrane"/>
    <property type="evidence" value="ECO:0007669"/>
    <property type="project" value="UniProtKB-SubCell"/>
</dbReference>
<feature type="compositionally biased region" description="Basic residues" evidence="6">
    <location>
        <begin position="1310"/>
        <end position="1321"/>
    </location>
</feature>
<dbReference type="PANTHER" id="PTHR31448">
    <property type="entry name" value="MYOSIN-BINDING PROTEIN 2"/>
    <property type="match status" value="1"/>
</dbReference>
<evidence type="ECO:0000256" key="5">
    <source>
        <dbReference type="SAM" id="Coils"/>
    </source>
</evidence>
<feature type="compositionally biased region" description="Basic residues" evidence="6">
    <location>
        <begin position="165"/>
        <end position="183"/>
    </location>
</feature>
<reference evidence="9" key="1">
    <citation type="journal article" date="2023" name="bioRxiv">
        <title>Improved chromosome-level genome assembly for marigold (Tagetes erecta).</title>
        <authorList>
            <person name="Jiang F."/>
            <person name="Yuan L."/>
            <person name="Wang S."/>
            <person name="Wang H."/>
            <person name="Xu D."/>
            <person name="Wang A."/>
            <person name="Fan W."/>
        </authorList>
    </citation>
    <scope>NUCLEOTIDE SEQUENCE</scope>
    <source>
        <strain evidence="9">WSJ</strain>
        <tissue evidence="9">Leaf</tissue>
    </source>
</reference>
<evidence type="ECO:0000313" key="9">
    <source>
        <dbReference type="EMBL" id="KAK1437309.1"/>
    </source>
</evidence>
<dbReference type="InterPro" id="IPR007656">
    <property type="entry name" value="GTD-bd"/>
</dbReference>
<evidence type="ECO:0000256" key="1">
    <source>
        <dbReference type="ARBA" id="ARBA00004167"/>
    </source>
</evidence>